<evidence type="ECO:0000313" key="2">
    <source>
        <dbReference type="Proteomes" id="UP000315647"/>
    </source>
</evidence>
<protein>
    <submittedName>
        <fullName evidence="1">Cyclic 2,3-diphosphoglycerate synthetase</fullName>
    </submittedName>
</protein>
<dbReference type="PANTHER" id="PTHR42869">
    <property type="entry name" value="SLL0572 PROTEIN"/>
    <property type="match status" value="1"/>
</dbReference>
<dbReference type="Gene3D" id="3.40.50.300">
    <property type="entry name" value="P-loop containing nucleotide triphosphate hydrolases"/>
    <property type="match status" value="1"/>
</dbReference>
<name>A0A517QB19_9PLAN</name>
<keyword evidence="2" id="KW-1185">Reference proteome</keyword>
<evidence type="ECO:0000313" key="1">
    <source>
        <dbReference type="EMBL" id="QDT28822.1"/>
    </source>
</evidence>
<reference evidence="1 2" key="1">
    <citation type="submission" date="2019-03" db="EMBL/GenBank/DDBJ databases">
        <title>Deep-cultivation of Planctomycetes and their phenomic and genomic characterization uncovers novel biology.</title>
        <authorList>
            <person name="Wiegand S."/>
            <person name="Jogler M."/>
            <person name="Boedeker C."/>
            <person name="Pinto D."/>
            <person name="Vollmers J."/>
            <person name="Rivas-Marin E."/>
            <person name="Kohn T."/>
            <person name="Peeters S.H."/>
            <person name="Heuer A."/>
            <person name="Rast P."/>
            <person name="Oberbeckmann S."/>
            <person name="Bunk B."/>
            <person name="Jeske O."/>
            <person name="Meyerdierks A."/>
            <person name="Storesund J.E."/>
            <person name="Kallscheuer N."/>
            <person name="Luecker S."/>
            <person name="Lage O.M."/>
            <person name="Pohl T."/>
            <person name="Merkel B.J."/>
            <person name="Hornburger P."/>
            <person name="Mueller R.-W."/>
            <person name="Bruemmer F."/>
            <person name="Labrenz M."/>
            <person name="Spormann A.M."/>
            <person name="Op den Camp H."/>
            <person name="Overmann J."/>
            <person name="Amann R."/>
            <person name="Jetten M.S.M."/>
            <person name="Mascher T."/>
            <person name="Medema M.H."/>
            <person name="Devos D.P."/>
            <person name="Kaster A.-K."/>
            <person name="Ovreas L."/>
            <person name="Rohde M."/>
            <person name="Galperin M.Y."/>
            <person name="Jogler C."/>
        </authorList>
    </citation>
    <scope>NUCLEOTIDE SEQUENCE [LARGE SCALE GENOMIC DNA]</scope>
    <source>
        <strain evidence="1 2">Enr10</strain>
    </source>
</reference>
<dbReference type="SUPFAM" id="SSF52540">
    <property type="entry name" value="P-loop containing nucleoside triphosphate hydrolases"/>
    <property type="match status" value="1"/>
</dbReference>
<proteinExistence type="predicted"/>
<dbReference type="PANTHER" id="PTHR42869:SF1">
    <property type="entry name" value="SLL0572 PROTEIN"/>
    <property type="match status" value="1"/>
</dbReference>
<gene>
    <name evidence="1" type="primary">cpgS</name>
    <name evidence="1" type="ORF">Enr10x_41680</name>
</gene>
<dbReference type="AlphaFoldDB" id="A0A517QB19"/>
<sequence>MSAQYQCLIAGAAGRDFHNFQTFFRQHPEFHVCGFTATQIPFIESRSYPQSLAGPDYDADIPIFPEAQLPELIKRFHIDFVFLAYSDLAYDTVMHTASLVQASGASFVLLGPEQTQLTSQRPVIAVTAVRTGAGKSPLTRWIASHLAAAGHTPGTIRHPMPYGNLEQQRCQHFATEADLERYECTIEEREEYQPYLERGLSIYAGVDYELILRTAEKDSDVILWDGGNNDFSFIKPDLLITVADALRPGHEVRYYPGETNLRMADVVVINKVSAATDADRALIREHVSQLNPDATVIEADLELVVDDPDQITGRRVLVIEDGPTLLHGGMATGAGYAAARKFGATDFLDPRNFAKGTIAAAYQKYPHMGPILPALGYSEQQRQELSETINGSGAELIIDATPAGLTHVVQTSLPIVRVRYEFQQRTGTPLEQIIQNVLKQ</sequence>
<dbReference type="InterPro" id="IPR027417">
    <property type="entry name" value="P-loop_NTPase"/>
</dbReference>
<accession>A0A517QB19</accession>
<dbReference type="EMBL" id="CP037421">
    <property type="protein sequence ID" value="QDT28822.1"/>
    <property type="molecule type" value="Genomic_DNA"/>
</dbReference>
<dbReference type="RefSeq" id="WP_145451164.1">
    <property type="nucleotide sequence ID" value="NZ_CP037421.1"/>
</dbReference>
<dbReference type="InterPro" id="IPR053199">
    <property type="entry name" value="cDPG_synthetase-like"/>
</dbReference>
<dbReference type="Proteomes" id="UP000315647">
    <property type="component" value="Chromosome"/>
</dbReference>
<organism evidence="1 2">
    <name type="scientific">Gimesia panareensis</name>
    <dbReference type="NCBI Taxonomy" id="2527978"/>
    <lineage>
        <taxon>Bacteria</taxon>
        <taxon>Pseudomonadati</taxon>
        <taxon>Planctomycetota</taxon>
        <taxon>Planctomycetia</taxon>
        <taxon>Planctomycetales</taxon>
        <taxon>Planctomycetaceae</taxon>
        <taxon>Gimesia</taxon>
    </lineage>
</organism>